<accession>A0A8D8NMR9</accession>
<dbReference type="AlphaFoldDB" id="A0A8D8NMR9"/>
<reference evidence="3" key="1">
    <citation type="submission" date="2021-05" db="EMBL/GenBank/DDBJ databases">
        <authorList>
            <person name="Alioto T."/>
            <person name="Alioto T."/>
            <person name="Gomez Garrido J."/>
        </authorList>
    </citation>
    <scope>NUCLEOTIDE SEQUENCE</scope>
</reference>
<keyword evidence="1" id="KW-1133">Transmembrane helix</keyword>
<protein>
    <submittedName>
        <fullName evidence="3">(northern house mosquito) hypothetical protein</fullName>
    </submittedName>
</protein>
<sequence length="207" mass="22344">MPFALSVAITSTKLFLSSVITCTAVLPSFNEYLLPSRSSSISSARWPRQKIGGGLRSCDRVLIFSFALDSGMLLLSSSSLVVSPSSSSSPLRGSYGLLILIPPVDLLPSSFGTFTWLEPAATLPRVLTGLRGGNPRGEIPRGRYSGCRRFLSMTLSLVLAMAVVLAMVCLPPFCTRPAEELRECFEAALELPRPRPDFGISGRQFRG</sequence>
<keyword evidence="2" id="KW-0732">Signal</keyword>
<feature type="signal peptide" evidence="2">
    <location>
        <begin position="1"/>
        <end position="24"/>
    </location>
</feature>
<keyword evidence="1" id="KW-0472">Membrane</keyword>
<name>A0A8D8NMR9_CULPI</name>
<keyword evidence="1" id="KW-0812">Transmembrane</keyword>
<proteinExistence type="predicted"/>
<feature type="transmembrane region" description="Helical" evidence="1">
    <location>
        <begin position="150"/>
        <end position="173"/>
    </location>
</feature>
<feature type="chain" id="PRO_5033955479" evidence="2">
    <location>
        <begin position="25"/>
        <end position="207"/>
    </location>
</feature>
<evidence type="ECO:0000313" key="3">
    <source>
        <dbReference type="EMBL" id="CAG6570428.1"/>
    </source>
</evidence>
<dbReference type="EMBL" id="HBUE01283871">
    <property type="protein sequence ID" value="CAG6570428.1"/>
    <property type="molecule type" value="Transcribed_RNA"/>
</dbReference>
<evidence type="ECO:0000256" key="1">
    <source>
        <dbReference type="SAM" id="Phobius"/>
    </source>
</evidence>
<evidence type="ECO:0000256" key="2">
    <source>
        <dbReference type="SAM" id="SignalP"/>
    </source>
</evidence>
<organism evidence="3">
    <name type="scientific">Culex pipiens</name>
    <name type="common">House mosquito</name>
    <dbReference type="NCBI Taxonomy" id="7175"/>
    <lineage>
        <taxon>Eukaryota</taxon>
        <taxon>Metazoa</taxon>
        <taxon>Ecdysozoa</taxon>
        <taxon>Arthropoda</taxon>
        <taxon>Hexapoda</taxon>
        <taxon>Insecta</taxon>
        <taxon>Pterygota</taxon>
        <taxon>Neoptera</taxon>
        <taxon>Endopterygota</taxon>
        <taxon>Diptera</taxon>
        <taxon>Nematocera</taxon>
        <taxon>Culicoidea</taxon>
        <taxon>Culicidae</taxon>
        <taxon>Culicinae</taxon>
        <taxon>Culicini</taxon>
        <taxon>Culex</taxon>
        <taxon>Culex</taxon>
    </lineage>
</organism>
<dbReference type="EMBL" id="HBUE01178301">
    <property type="protein sequence ID" value="CAG6518880.1"/>
    <property type="molecule type" value="Transcribed_RNA"/>
</dbReference>